<dbReference type="InterPro" id="IPR007055">
    <property type="entry name" value="BON_dom"/>
</dbReference>
<keyword evidence="3" id="KW-1185">Reference proteome</keyword>
<organism evidence="2 3">
    <name type="scientific">Streptoalloteichus hindustanus</name>
    <dbReference type="NCBI Taxonomy" id="2017"/>
    <lineage>
        <taxon>Bacteria</taxon>
        <taxon>Bacillati</taxon>
        <taxon>Actinomycetota</taxon>
        <taxon>Actinomycetes</taxon>
        <taxon>Pseudonocardiales</taxon>
        <taxon>Pseudonocardiaceae</taxon>
        <taxon>Streptoalloteichus</taxon>
    </lineage>
</organism>
<proteinExistence type="predicted"/>
<dbReference type="Proteomes" id="UP000184501">
    <property type="component" value="Unassembled WGS sequence"/>
</dbReference>
<dbReference type="PROSITE" id="PS50914">
    <property type="entry name" value="BON"/>
    <property type="match status" value="1"/>
</dbReference>
<dbReference type="AlphaFoldDB" id="A0A1M5EIN3"/>
<dbReference type="EMBL" id="FQVN01000005">
    <property type="protein sequence ID" value="SHF79057.1"/>
    <property type="molecule type" value="Genomic_DNA"/>
</dbReference>
<protein>
    <submittedName>
        <fullName evidence="2">BON domain-containing protein</fullName>
    </submittedName>
</protein>
<accession>A0A1M5EIN3</accession>
<sequence>MSSRTPQYAAARLTQALAEDPRTAELGVRVQLRGDHVYLVGEVASEERRQHLTEVVRELEPELTVHNEVGVVECREPSTAEELD</sequence>
<feature type="domain" description="BON" evidence="1">
    <location>
        <begin position="5"/>
        <end position="73"/>
    </location>
</feature>
<evidence type="ECO:0000313" key="3">
    <source>
        <dbReference type="Proteomes" id="UP000184501"/>
    </source>
</evidence>
<evidence type="ECO:0000313" key="2">
    <source>
        <dbReference type="EMBL" id="SHF79057.1"/>
    </source>
</evidence>
<name>A0A1M5EIN3_STRHI</name>
<dbReference type="RefSeq" id="WP_073483961.1">
    <property type="nucleotide sequence ID" value="NZ_FQVN01000005.1"/>
</dbReference>
<dbReference type="OrthoDB" id="4474880at2"/>
<evidence type="ECO:0000259" key="1">
    <source>
        <dbReference type="PROSITE" id="PS50914"/>
    </source>
</evidence>
<dbReference type="Pfam" id="PF04972">
    <property type="entry name" value="BON"/>
    <property type="match status" value="1"/>
</dbReference>
<reference evidence="2 3" key="1">
    <citation type="submission" date="2016-11" db="EMBL/GenBank/DDBJ databases">
        <authorList>
            <person name="Jaros S."/>
            <person name="Januszkiewicz K."/>
            <person name="Wedrychowicz H."/>
        </authorList>
    </citation>
    <scope>NUCLEOTIDE SEQUENCE [LARGE SCALE GENOMIC DNA]</scope>
    <source>
        <strain evidence="2 3">DSM 44523</strain>
    </source>
</reference>
<dbReference type="STRING" id="2017.SAMN05444320_1053"/>
<gene>
    <name evidence="2" type="ORF">SAMN05444320_1053</name>
</gene>